<organism evidence="1 2">
    <name type="scientific">Faecalicatena fissicatena</name>
    <dbReference type="NCBI Taxonomy" id="290055"/>
    <lineage>
        <taxon>Bacteria</taxon>
        <taxon>Bacillati</taxon>
        <taxon>Bacillota</taxon>
        <taxon>Clostridia</taxon>
        <taxon>Lachnospirales</taxon>
        <taxon>Lachnospiraceae</taxon>
        <taxon>Faecalicatena</taxon>
    </lineage>
</organism>
<comment type="caution">
    <text evidence="1">The sequence shown here is derived from an EMBL/GenBank/DDBJ whole genome shotgun (WGS) entry which is preliminary data.</text>
</comment>
<dbReference type="InterPro" id="IPR014937">
    <property type="entry name" value="DUF1810"/>
</dbReference>
<proteinExistence type="predicted"/>
<evidence type="ECO:0000313" key="1">
    <source>
        <dbReference type="EMBL" id="NSG30543.1"/>
    </source>
</evidence>
<reference evidence="1 2" key="1">
    <citation type="journal article" date="2020" name="Cell Host Microbe">
        <title>Functional and Genomic Variation between Human-Derived Isolates of Lachnospiraceae Reveals Inter- and Intra-Species Diversity.</title>
        <authorList>
            <person name="Sorbara M.T."/>
            <person name="Littmann E.R."/>
            <person name="Fontana E."/>
            <person name="Moody T.U."/>
            <person name="Kohout C.E."/>
            <person name="Gjonbalaj M."/>
            <person name="Eaton V."/>
            <person name="Seok R."/>
            <person name="Leiner I.M."/>
            <person name="Pamer E.G."/>
        </authorList>
    </citation>
    <scope>NUCLEOTIDE SEQUENCE [LARGE SCALE GENOMIC DNA]</scope>
    <source>
        <strain evidence="1 2">MSK.14.16</strain>
    </source>
</reference>
<dbReference type="InterPro" id="IPR036287">
    <property type="entry name" value="Rv1873-like_sf"/>
</dbReference>
<dbReference type="PIRSF" id="PIRSF008546">
    <property type="entry name" value="UCP008546"/>
    <property type="match status" value="1"/>
</dbReference>
<accession>A0ABX2GYK2</accession>
<protein>
    <submittedName>
        <fullName evidence="1">DUF1810 domain-containing protein</fullName>
    </submittedName>
</protein>
<dbReference type="Pfam" id="PF08837">
    <property type="entry name" value="DUF1810"/>
    <property type="match status" value="1"/>
</dbReference>
<dbReference type="SUPFAM" id="SSF140736">
    <property type="entry name" value="Rv1873-like"/>
    <property type="match status" value="1"/>
</dbReference>
<keyword evidence="2" id="KW-1185">Reference proteome</keyword>
<dbReference type="EMBL" id="JAAWUZ010000034">
    <property type="protein sequence ID" value="NSG30543.1"/>
    <property type="molecule type" value="Genomic_DNA"/>
</dbReference>
<evidence type="ECO:0000313" key="2">
    <source>
        <dbReference type="Proteomes" id="UP000821846"/>
    </source>
</evidence>
<gene>
    <name evidence="1" type="ORF">HFM93_09690</name>
</gene>
<name>A0ABX2GYK2_9FIRM</name>
<sequence length="144" mass="16817">MLNQYDLSRYVTAQQRDYQSALTEIKNGKKVSHWMWYIFPQIRGLGKSSTSQFYAIQSLDEAKAFLEHPYLGHNIIEISEALLSLDTSDAYEVFGKPDNMKLKSSMTLFARASEDNQVFLNVLDRYFKGKRDFRTLKILENMEK</sequence>
<dbReference type="Gene3D" id="1.25.40.380">
    <property type="entry name" value="Protein of unknown function DUF1810"/>
    <property type="match status" value="1"/>
</dbReference>
<dbReference type="Proteomes" id="UP000821846">
    <property type="component" value="Unassembled WGS sequence"/>
</dbReference>